<sequence length="330" mass="34164">MTATNAADTFGWGIAATGSIAETVGRVIAAEPGMRIAAVGSRNKDRAAEFAAKVGAGTAYGSYADMIADPAVEAVYVATPHAQHREIVAAALAAGKPVLCEKPLGVTVAEAEALVAQARAADVFLMEAMWMRFNPLIQRVQATVESGALGDVRSVSASFGFPMPYDPEHRLWNPALGGGALLDLGIYPVALAYLLLGAPDSMAAVGALGPSGVDAETSLLLGWDGGARAMLETSLVSMLPMTATVVGTKGRIDIAPAFHAATQISVHTYGADFGAAPEEFRIDSPAEAYAAQAREVRDCVRAGRVESRIMPLDATLGVLRLLEDARSALG</sequence>
<dbReference type="PANTHER" id="PTHR22604">
    <property type="entry name" value="OXIDOREDUCTASES"/>
    <property type="match status" value="1"/>
</dbReference>
<name>A0ABP9HA21_9ACTN</name>
<evidence type="ECO:0000256" key="2">
    <source>
        <dbReference type="ARBA" id="ARBA00023002"/>
    </source>
</evidence>
<proteinExistence type="inferred from homology"/>
<evidence type="ECO:0000256" key="1">
    <source>
        <dbReference type="ARBA" id="ARBA00010928"/>
    </source>
</evidence>
<feature type="domain" description="Gfo/Idh/MocA-like oxidoreductase N-terminal" evidence="3">
    <location>
        <begin position="12"/>
        <end position="126"/>
    </location>
</feature>
<keyword evidence="2" id="KW-0560">Oxidoreductase</keyword>
<comment type="similarity">
    <text evidence="1">Belongs to the Gfo/Idh/MocA family.</text>
</comment>
<accession>A0ABP9HA21</accession>
<dbReference type="InterPro" id="IPR036291">
    <property type="entry name" value="NAD(P)-bd_dom_sf"/>
</dbReference>
<dbReference type="InterPro" id="IPR050984">
    <property type="entry name" value="Gfo/Idh/MocA_domain"/>
</dbReference>
<dbReference type="RefSeq" id="WP_345676135.1">
    <property type="nucleotide sequence ID" value="NZ_BAABHS010000010.1"/>
</dbReference>
<dbReference type="EMBL" id="BAABHS010000010">
    <property type="protein sequence ID" value="GAA4965211.1"/>
    <property type="molecule type" value="Genomic_DNA"/>
</dbReference>
<gene>
    <name evidence="5" type="ORF">GCM10023205_31910</name>
</gene>
<dbReference type="SUPFAM" id="SSF55347">
    <property type="entry name" value="Glyceraldehyde-3-phosphate dehydrogenase-like, C-terminal domain"/>
    <property type="match status" value="1"/>
</dbReference>
<comment type="caution">
    <text evidence="5">The sequence shown here is derived from an EMBL/GenBank/DDBJ whole genome shotgun (WGS) entry which is preliminary data.</text>
</comment>
<dbReference type="Pfam" id="PF01408">
    <property type="entry name" value="GFO_IDH_MocA"/>
    <property type="match status" value="1"/>
</dbReference>
<dbReference type="InterPro" id="IPR000683">
    <property type="entry name" value="Gfo/Idh/MocA-like_OxRdtase_N"/>
</dbReference>
<dbReference type="PANTHER" id="PTHR22604:SF105">
    <property type="entry name" value="TRANS-1,2-DIHYDROBENZENE-1,2-DIOL DEHYDROGENASE"/>
    <property type="match status" value="1"/>
</dbReference>
<evidence type="ECO:0000259" key="3">
    <source>
        <dbReference type="Pfam" id="PF01408"/>
    </source>
</evidence>
<keyword evidence="6" id="KW-1185">Reference proteome</keyword>
<dbReference type="Gene3D" id="3.30.360.10">
    <property type="entry name" value="Dihydrodipicolinate Reductase, domain 2"/>
    <property type="match status" value="1"/>
</dbReference>
<evidence type="ECO:0000313" key="5">
    <source>
        <dbReference type="EMBL" id="GAA4965211.1"/>
    </source>
</evidence>
<reference evidence="6" key="1">
    <citation type="journal article" date="2019" name="Int. J. Syst. Evol. Microbiol.">
        <title>The Global Catalogue of Microorganisms (GCM) 10K type strain sequencing project: providing services to taxonomists for standard genome sequencing and annotation.</title>
        <authorList>
            <consortium name="The Broad Institute Genomics Platform"/>
            <consortium name="The Broad Institute Genome Sequencing Center for Infectious Disease"/>
            <person name="Wu L."/>
            <person name="Ma J."/>
        </authorList>
    </citation>
    <scope>NUCLEOTIDE SEQUENCE [LARGE SCALE GENOMIC DNA]</scope>
    <source>
        <strain evidence="6">JCM 17986</strain>
    </source>
</reference>
<dbReference type="SUPFAM" id="SSF51735">
    <property type="entry name" value="NAD(P)-binding Rossmann-fold domains"/>
    <property type="match status" value="1"/>
</dbReference>
<evidence type="ECO:0000259" key="4">
    <source>
        <dbReference type="Pfam" id="PF22725"/>
    </source>
</evidence>
<dbReference type="Proteomes" id="UP001500466">
    <property type="component" value="Unassembled WGS sequence"/>
</dbReference>
<protein>
    <submittedName>
        <fullName evidence="5">Gfo/Idh/MocA family oxidoreductase</fullName>
    </submittedName>
</protein>
<dbReference type="Pfam" id="PF22725">
    <property type="entry name" value="GFO_IDH_MocA_C3"/>
    <property type="match status" value="1"/>
</dbReference>
<dbReference type="Gene3D" id="3.40.50.720">
    <property type="entry name" value="NAD(P)-binding Rossmann-like Domain"/>
    <property type="match status" value="1"/>
</dbReference>
<feature type="domain" description="GFO/IDH/MocA-like oxidoreductase" evidence="4">
    <location>
        <begin position="137"/>
        <end position="252"/>
    </location>
</feature>
<dbReference type="InterPro" id="IPR055170">
    <property type="entry name" value="GFO_IDH_MocA-like_dom"/>
</dbReference>
<evidence type="ECO:0000313" key="6">
    <source>
        <dbReference type="Proteomes" id="UP001500466"/>
    </source>
</evidence>
<organism evidence="5 6">
    <name type="scientific">Yinghuangia aomiensis</name>
    <dbReference type="NCBI Taxonomy" id="676205"/>
    <lineage>
        <taxon>Bacteria</taxon>
        <taxon>Bacillati</taxon>
        <taxon>Actinomycetota</taxon>
        <taxon>Actinomycetes</taxon>
        <taxon>Kitasatosporales</taxon>
        <taxon>Streptomycetaceae</taxon>
        <taxon>Yinghuangia</taxon>
    </lineage>
</organism>